<keyword evidence="1" id="KW-0812">Transmembrane</keyword>
<proteinExistence type="predicted"/>
<dbReference type="Gene3D" id="2.60.120.1440">
    <property type="match status" value="1"/>
</dbReference>
<sequence>MMEKTTATRAAALWQIKLQDDPNNPELLRQFDIWLKADPGHPQAWADVSKTITLLQQASPERRHYKVPAAPTVYKPVWKRRVVLGWAGGVAALVCVGMVLFAPDAMVWVKADYSTGYSQTKEVQLQDGSVVQLAPRSAVAVQFTKTSRAVTLLRGQALFTVQHNAQVPFTVKIGSVTATDLGTVFDVARDDHHTTVAVKEGSSRVSAPGALAAYQDLYAGDWLRVTGHVTQTGKQNPDMVGAWATGLLVARAMRVADFVTALRPWSQRHIFVLDKRLAEKRVTGVYNIRDPMQALRLAVRPHGGKVQTVLPDLALVTGPG</sequence>
<evidence type="ECO:0000313" key="5">
    <source>
        <dbReference type="Proteomes" id="UP000075526"/>
    </source>
</evidence>
<dbReference type="PIRSF" id="PIRSF018266">
    <property type="entry name" value="FecR"/>
    <property type="match status" value="1"/>
</dbReference>
<dbReference type="InterPro" id="IPR012373">
    <property type="entry name" value="Ferrdict_sens_TM"/>
</dbReference>
<evidence type="ECO:0000313" key="4">
    <source>
        <dbReference type="EMBL" id="KXV14715.1"/>
    </source>
</evidence>
<evidence type="ECO:0000259" key="2">
    <source>
        <dbReference type="Pfam" id="PF04773"/>
    </source>
</evidence>
<dbReference type="Pfam" id="PF04773">
    <property type="entry name" value="FecR"/>
    <property type="match status" value="1"/>
</dbReference>
<protein>
    <recommendedName>
        <fullName evidence="6">Histidine kinase</fullName>
    </recommendedName>
</protein>
<evidence type="ECO:0000256" key="1">
    <source>
        <dbReference type="SAM" id="Phobius"/>
    </source>
</evidence>
<dbReference type="GO" id="GO:0016989">
    <property type="term" value="F:sigma factor antagonist activity"/>
    <property type="evidence" value="ECO:0007669"/>
    <property type="project" value="TreeGrafter"/>
</dbReference>
<gene>
    <name evidence="4" type="ORF">AD933_11285</name>
</gene>
<evidence type="ECO:0008006" key="6">
    <source>
        <dbReference type="Google" id="ProtNLM"/>
    </source>
</evidence>
<accession>A0A149RL26</accession>
<dbReference type="Pfam" id="PF16220">
    <property type="entry name" value="DUF4880"/>
    <property type="match status" value="1"/>
</dbReference>
<feature type="transmembrane region" description="Helical" evidence="1">
    <location>
        <begin position="82"/>
        <end position="102"/>
    </location>
</feature>
<dbReference type="AlphaFoldDB" id="A0A149RL26"/>
<dbReference type="Proteomes" id="UP000075526">
    <property type="component" value="Unassembled WGS sequence"/>
</dbReference>
<reference evidence="4 5" key="1">
    <citation type="submission" date="2015-06" db="EMBL/GenBank/DDBJ databases">
        <title>Improved classification and identification of acetic acid bacteria using matrix-assisted laser desorption/ionization time-of-flight mass spectrometry; Gluconobacter nephelii and Gluconobacter uchimurae are later heterotypic synonyms of Gluconobacter japonicus and Gluconobacter oxydans, respectively.</title>
        <authorList>
            <person name="Li L."/>
            <person name="Cleenwerck I."/>
            <person name="De Vuyst L."/>
            <person name="Vandamme P."/>
        </authorList>
    </citation>
    <scope>NUCLEOTIDE SEQUENCE [LARGE SCALE GENOMIC DNA]</scope>
    <source>
        <strain evidence="4 5">LMG 1552</strain>
    </source>
</reference>
<keyword evidence="1" id="KW-1133">Transmembrane helix</keyword>
<organism evidence="4 5">
    <name type="scientific">Acetobacter malorum</name>
    <dbReference type="NCBI Taxonomy" id="178901"/>
    <lineage>
        <taxon>Bacteria</taxon>
        <taxon>Pseudomonadati</taxon>
        <taxon>Pseudomonadota</taxon>
        <taxon>Alphaproteobacteria</taxon>
        <taxon>Acetobacterales</taxon>
        <taxon>Acetobacteraceae</taxon>
        <taxon>Acetobacter</taxon>
    </lineage>
</organism>
<dbReference type="InterPro" id="IPR032623">
    <property type="entry name" value="FecR_N"/>
</dbReference>
<dbReference type="InterPro" id="IPR006860">
    <property type="entry name" value="FecR"/>
</dbReference>
<dbReference type="EMBL" id="LHZF01000171">
    <property type="protein sequence ID" value="KXV14715.1"/>
    <property type="molecule type" value="Genomic_DNA"/>
</dbReference>
<keyword evidence="1" id="KW-0472">Membrane</keyword>
<comment type="caution">
    <text evidence="4">The sequence shown here is derived from an EMBL/GenBank/DDBJ whole genome shotgun (WGS) entry which is preliminary data.</text>
</comment>
<dbReference type="PANTHER" id="PTHR30273">
    <property type="entry name" value="PERIPLASMIC SIGNAL SENSOR AND SIGMA FACTOR ACTIVATOR FECR-RELATED"/>
    <property type="match status" value="1"/>
</dbReference>
<feature type="domain" description="FecR protein" evidence="2">
    <location>
        <begin position="112"/>
        <end position="202"/>
    </location>
</feature>
<name>A0A149RL26_9PROT</name>
<evidence type="ECO:0000259" key="3">
    <source>
        <dbReference type="Pfam" id="PF16220"/>
    </source>
</evidence>
<dbReference type="PANTHER" id="PTHR30273:SF2">
    <property type="entry name" value="PROTEIN FECR"/>
    <property type="match status" value="1"/>
</dbReference>
<feature type="domain" description="FecR N-terminal" evidence="3">
    <location>
        <begin position="9"/>
        <end position="49"/>
    </location>
</feature>
<dbReference type="PATRIC" id="fig|178901.13.peg.1340"/>